<reference evidence="8 9" key="2">
    <citation type="journal article" date="2019" name="Nat. Med.">
        <title>A library of human gut bacterial isolates paired with longitudinal multiomics data enables mechanistic microbiome research.</title>
        <authorList>
            <person name="Poyet M."/>
            <person name="Groussin M."/>
            <person name="Gibbons S.M."/>
            <person name="Avila-Pacheco J."/>
            <person name="Jiang X."/>
            <person name="Kearney S.M."/>
            <person name="Perrotta A.R."/>
            <person name="Berdy B."/>
            <person name="Zhao S."/>
            <person name="Lieberman T.D."/>
            <person name="Swanson P.K."/>
            <person name="Smith M."/>
            <person name="Roesemann S."/>
            <person name="Alexander J.E."/>
            <person name="Rich S.A."/>
            <person name="Livny J."/>
            <person name="Vlamakis H."/>
            <person name="Clish C."/>
            <person name="Bullock K."/>
            <person name="Deik A."/>
            <person name="Scott J."/>
            <person name="Pierce K.A."/>
            <person name="Xavier R.J."/>
            <person name="Alm E.J."/>
        </authorList>
    </citation>
    <scope>NUCLEOTIDE SEQUENCE [LARGE SCALE GENOMIC DNA]</scope>
    <source>
        <strain evidence="3 8">BIOML-A7</strain>
        <strain evidence="4 9">BIOML-A8</strain>
    </source>
</reference>
<gene>
    <name evidence="2" type="ORF">BcellWH2_02545</name>
    <name evidence="3" type="ORF">F2Y86_07580</name>
    <name evidence="4" type="ORF">F2Y87_16885</name>
    <name evidence="5" type="ORF">PZH42_03980</name>
    <name evidence="6" type="ORF">RO785_27505</name>
</gene>
<evidence type="ECO:0000313" key="4">
    <source>
        <dbReference type="EMBL" id="KAA5417188.1"/>
    </source>
</evidence>
<reference evidence="6" key="4">
    <citation type="submission" date="2023-08" db="EMBL/GenBank/DDBJ databases">
        <title>Reintroducing virulent viruses to syntetic microbiomes.</title>
        <authorList>
            <person name="Wilde J."/>
            <person name="Boyes R."/>
            <person name="Robinson A.V."/>
            <person name="Daisley B.A."/>
            <person name="Allen-Vercoe E."/>
        </authorList>
    </citation>
    <scope>NUCLEOTIDE SEQUENCE</scope>
    <source>
        <strain evidence="6">225I_12FAA</strain>
    </source>
</reference>
<dbReference type="EMBL" id="VVYW01000005">
    <property type="protein sequence ID" value="KAA5410038.1"/>
    <property type="molecule type" value="Genomic_DNA"/>
</dbReference>
<feature type="domain" description="DUF4469" evidence="1">
    <location>
        <begin position="33"/>
        <end position="109"/>
    </location>
</feature>
<evidence type="ECO:0000313" key="9">
    <source>
        <dbReference type="Proteomes" id="UP000482653"/>
    </source>
</evidence>
<evidence type="ECO:0000259" key="1">
    <source>
        <dbReference type="Pfam" id="PF14734"/>
    </source>
</evidence>
<reference evidence="2 7" key="1">
    <citation type="journal article" date="2015" name="Science">
        <title>Genetic determinants of in vivo fitness and diet responsiveness in multiple human gut Bacteroides.</title>
        <authorList>
            <person name="Wu M."/>
            <person name="McNulty N.P."/>
            <person name="Rodionov D.A."/>
            <person name="Khoroshkin M.S."/>
            <person name="Griffin N.W."/>
            <person name="Cheng J."/>
            <person name="Latreille P."/>
            <person name="Kerstetter R.A."/>
            <person name="Terrapon N."/>
            <person name="Henrissat B."/>
            <person name="Osterman A.L."/>
            <person name="Gordon J.I."/>
        </authorList>
    </citation>
    <scope>NUCLEOTIDE SEQUENCE [LARGE SCALE GENOMIC DNA]</scope>
    <source>
        <strain evidence="2 7">WH2</strain>
    </source>
</reference>
<dbReference type="Pfam" id="PF14734">
    <property type="entry name" value="DUF4469"/>
    <property type="match status" value="1"/>
</dbReference>
<reference evidence="5" key="3">
    <citation type="submission" date="2023-03" db="EMBL/GenBank/DDBJ databases">
        <title>DFI Biobank Strains.</title>
        <authorList>
            <person name="Mostad J."/>
            <person name="Paddock L."/>
            <person name="Medina S."/>
            <person name="Waligurski E."/>
            <person name="Barat B."/>
            <person name="Smith R."/>
            <person name="Burgo V."/>
            <person name="Metcalfe C."/>
            <person name="Woodson C."/>
            <person name="Sundararajan A."/>
            <person name="Ramaswamy R."/>
            <person name="Lin H."/>
            <person name="Pamer E.G."/>
        </authorList>
    </citation>
    <scope>NUCLEOTIDE SEQUENCE</scope>
    <source>
        <strain evidence="5">DFI.9.5</strain>
    </source>
</reference>
<dbReference type="AlphaFoldDB" id="A0A0P0GNT1"/>
<dbReference type="EMBL" id="CP012801">
    <property type="protein sequence ID" value="ALJ59784.1"/>
    <property type="molecule type" value="Genomic_DNA"/>
</dbReference>
<dbReference type="InterPro" id="IPR027824">
    <property type="entry name" value="DUF4469"/>
</dbReference>
<evidence type="ECO:0000313" key="5">
    <source>
        <dbReference type="EMBL" id="MDE8693253.1"/>
    </source>
</evidence>
<dbReference type="Proteomes" id="UP001266995">
    <property type="component" value="Unassembled WGS sequence"/>
</dbReference>
<evidence type="ECO:0000313" key="2">
    <source>
        <dbReference type="EMBL" id="ALJ59784.1"/>
    </source>
</evidence>
<dbReference type="EMBL" id="VVYX01000020">
    <property type="protein sequence ID" value="KAA5417188.1"/>
    <property type="molecule type" value="Genomic_DNA"/>
</dbReference>
<dbReference type="KEGG" id="bcel:BcellWH2_02545"/>
<dbReference type="EMBL" id="JAVSNH010000002">
    <property type="protein sequence ID" value="MDT4514717.1"/>
    <property type="molecule type" value="Genomic_DNA"/>
</dbReference>
<accession>A0A0P0GNT1</accession>
<dbReference type="Proteomes" id="UP000061809">
    <property type="component" value="Chromosome"/>
</dbReference>
<name>A0A0P0GNT1_9BACE</name>
<dbReference type="EMBL" id="JARFID010000003">
    <property type="protein sequence ID" value="MDE8693253.1"/>
    <property type="molecule type" value="Genomic_DNA"/>
</dbReference>
<dbReference type="GeneID" id="66306099"/>
<dbReference type="RefSeq" id="WP_007211038.1">
    <property type="nucleotide sequence ID" value="NZ_CAXKYC010000001.1"/>
</dbReference>
<dbReference type="Proteomes" id="UP000325055">
    <property type="component" value="Unassembled WGS sequence"/>
</dbReference>
<evidence type="ECO:0000313" key="8">
    <source>
        <dbReference type="Proteomes" id="UP000325055"/>
    </source>
</evidence>
<evidence type="ECO:0000313" key="7">
    <source>
        <dbReference type="Proteomes" id="UP000061809"/>
    </source>
</evidence>
<organism evidence="2 7">
    <name type="scientific">Bacteroides cellulosilyticus</name>
    <dbReference type="NCBI Taxonomy" id="246787"/>
    <lineage>
        <taxon>Bacteria</taxon>
        <taxon>Pseudomonadati</taxon>
        <taxon>Bacteroidota</taxon>
        <taxon>Bacteroidia</taxon>
        <taxon>Bacteroidales</taxon>
        <taxon>Bacteroidaceae</taxon>
        <taxon>Bacteroides</taxon>
    </lineage>
</organism>
<proteinExistence type="predicted"/>
<evidence type="ECO:0000313" key="3">
    <source>
        <dbReference type="EMBL" id="KAA5410038.1"/>
    </source>
</evidence>
<dbReference type="PATRIC" id="fig|246787.4.peg.2622"/>
<dbReference type="Proteomes" id="UP001221924">
    <property type="component" value="Unassembled WGS sequence"/>
</dbReference>
<dbReference type="Gene3D" id="2.70.50.70">
    <property type="match status" value="1"/>
</dbReference>
<protein>
    <submittedName>
        <fullName evidence="3">DUF4469 domain-containing protein</fullName>
    </submittedName>
</protein>
<sequence>MMKDRKKMAAELHHRKQEGNGTSMIFGRKVPVIKEVYDPLTGLRNGTITPNAPVVITGENLCLSSLGTIYLGLSPVSDKGTLIHVKRVFKYTDTEVLVILPNLEPGEYSPVMMIHTGDKVDFTYTLPVSWKVLDERYVNLFVRRSCSDLI</sequence>
<evidence type="ECO:0000313" key="6">
    <source>
        <dbReference type="EMBL" id="MDT4514717.1"/>
    </source>
</evidence>
<dbReference type="Proteomes" id="UP000482653">
    <property type="component" value="Unassembled WGS sequence"/>
</dbReference>